<evidence type="ECO:0000313" key="5">
    <source>
        <dbReference type="EMBL" id="CAI8040882.1"/>
    </source>
</evidence>
<keyword evidence="6" id="KW-1185">Reference proteome</keyword>
<comment type="similarity">
    <text evidence="2">Belongs to the NOP16 family.</text>
</comment>
<evidence type="ECO:0000256" key="4">
    <source>
        <dbReference type="ARBA" id="ARBA00023242"/>
    </source>
</evidence>
<reference evidence="5" key="1">
    <citation type="submission" date="2023-03" db="EMBL/GenBank/DDBJ databases">
        <authorList>
            <person name="Steffen K."/>
            <person name="Cardenas P."/>
        </authorList>
    </citation>
    <scope>NUCLEOTIDE SEQUENCE</scope>
</reference>
<evidence type="ECO:0000256" key="1">
    <source>
        <dbReference type="ARBA" id="ARBA00004604"/>
    </source>
</evidence>
<evidence type="ECO:0000256" key="3">
    <source>
        <dbReference type="ARBA" id="ARBA00015522"/>
    </source>
</evidence>
<dbReference type="GO" id="GO:0005730">
    <property type="term" value="C:nucleolus"/>
    <property type="evidence" value="ECO:0007669"/>
    <property type="project" value="UniProtKB-SubCell"/>
</dbReference>
<keyword evidence="4" id="KW-0539">Nucleus</keyword>
<evidence type="ECO:0000313" key="6">
    <source>
        <dbReference type="Proteomes" id="UP001174909"/>
    </source>
</evidence>
<accession>A0AA35T4W1</accession>
<dbReference type="AlphaFoldDB" id="A0AA35T4W1"/>
<proteinExistence type="inferred from homology"/>
<dbReference type="PANTHER" id="PTHR13243">
    <property type="entry name" value="HSPC111 PROTEIN-RELATED"/>
    <property type="match status" value="1"/>
</dbReference>
<dbReference type="Proteomes" id="UP001174909">
    <property type="component" value="Unassembled WGS sequence"/>
</dbReference>
<comment type="caution">
    <text evidence="5">The sequence shown here is derived from an EMBL/GenBank/DDBJ whole genome shotgun (WGS) entry which is preliminary data.</text>
</comment>
<protein>
    <recommendedName>
        <fullName evidence="3">Nucleolar protein 16</fullName>
    </recommendedName>
</protein>
<dbReference type="PANTHER" id="PTHR13243:SF1">
    <property type="entry name" value="NUCLEOLAR PROTEIN 16"/>
    <property type="match status" value="1"/>
</dbReference>
<dbReference type="EMBL" id="CASHTH010003147">
    <property type="protein sequence ID" value="CAI8040882.1"/>
    <property type="molecule type" value="Genomic_DNA"/>
</dbReference>
<dbReference type="Pfam" id="PF09420">
    <property type="entry name" value="Nop16"/>
    <property type="match status" value="2"/>
</dbReference>
<organism evidence="5 6">
    <name type="scientific">Geodia barretti</name>
    <name type="common">Barrett's horny sponge</name>
    <dbReference type="NCBI Taxonomy" id="519541"/>
    <lineage>
        <taxon>Eukaryota</taxon>
        <taxon>Metazoa</taxon>
        <taxon>Porifera</taxon>
        <taxon>Demospongiae</taxon>
        <taxon>Heteroscleromorpha</taxon>
        <taxon>Tetractinellida</taxon>
        <taxon>Astrophorina</taxon>
        <taxon>Geodiidae</taxon>
        <taxon>Geodia</taxon>
    </lineage>
</organism>
<sequence length="177" mass="20677">MPTVRKRRSRKNSRINNTRYGRRLKKRSCKSVKNRIQLECIRERWDSKKTMKQNLMELGLSIDPNRSLPVRQPNNSTNEVDDMAVENTELQKSTPSEQTDLISELEAIAANAPPNKPFVMSPSEAKFIAYLIMRHGTNYKKMVKDKKNYNQLTEGQLKKKCLQFHKSPYVYLLDSED</sequence>
<dbReference type="InterPro" id="IPR019002">
    <property type="entry name" value="Ribosome_biogenesis_Nop16"/>
</dbReference>
<comment type="subcellular location">
    <subcellularLocation>
        <location evidence="1">Nucleus</location>
        <location evidence="1">Nucleolus</location>
    </subcellularLocation>
</comment>
<evidence type="ECO:0000256" key="2">
    <source>
        <dbReference type="ARBA" id="ARBA00008479"/>
    </source>
</evidence>
<name>A0AA35T4W1_GEOBA</name>
<dbReference type="GO" id="GO:0042273">
    <property type="term" value="P:ribosomal large subunit biogenesis"/>
    <property type="evidence" value="ECO:0007669"/>
    <property type="project" value="TreeGrafter"/>
</dbReference>
<gene>
    <name evidence="5" type="ORF">GBAR_LOCUS22730</name>
</gene>